<evidence type="ECO:0008006" key="3">
    <source>
        <dbReference type="Google" id="ProtNLM"/>
    </source>
</evidence>
<dbReference type="SUPFAM" id="SSF52402">
    <property type="entry name" value="Adenine nucleotide alpha hydrolases-like"/>
    <property type="match status" value="1"/>
</dbReference>
<organism evidence="1 2">
    <name type="scientific">Alloiococcus otitis ATCC 51267</name>
    <dbReference type="NCBI Taxonomy" id="883081"/>
    <lineage>
        <taxon>Bacteria</taxon>
        <taxon>Bacillati</taxon>
        <taxon>Bacillota</taxon>
        <taxon>Bacilli</taxon>
        <taxon>Lactobacillales</taxon>
        <taxon>Carnobacteriaceae</taxon>
        <taxon>Alloiococcus</taxon>
    </lineage>
</organism>
<keyword evidence="2" id="KW-1185">Reference proteome</keyword>
<dbReference type="RefSeq" id="WP_003778964.1">
    <property type="nucleotide sequence ID" value="NZ_JH992961.1"/>
</dbReference>
<name>K9EUX5_9LACT</name>
<protein>
    <recommendedName>
        <fullName evidence="3">Asparagine synthetase domain-containing protein</fullName>
    </recommendedName>
</protein>
<dbReference type="AlphaFoldDB" id="K9EUX5"/>
<dbReference type="OrthoDB" id="2462219at2"/>
<dbReference type="EMBL" id="AGXA01000029">
    <property type="protein sequence ID" value="EKU93000.1"/>
    <property type="molecule type" value="Genomic_DNA"/>
</dbReference>
<accession>K9EUX5</accession>
<dbReference type="Proteomes" id="UP000009875">
    <property type="component" value="Unassembled WGS sequence"/>
</dbReference>
<dbReference type="STRING" id="883081.HMPREF9698_01306"/>
<sequence>MDKTYELNKEKKSELKNCIHIANWYIHYCEAPIYTSISDRRSCAILGEFFHIEKPELTEQDITNEIIKLKNFEDVIIFSKYLLGRFVIFYFDYDHSVKILPDATTTIPVYYTNKAGKEYISSDSHLIKNKFDFQFSETSINIKEAADNQHPLPYNITMFEEIKVLIPNHYYDSNTGEMHRYFPLDDVSHISLLNATEKTIYVIRNVLSFILKRKKLSLPLTAGVDSRTVLSFLKNYINDIPTFTFYSTNDTGDLEIAKDISHKMNFFHKGLKRKKLTDDEISYFSDKLDGNHKVGVLNDALTLKKSAFKDRSFLTGDIIPLAKSNFGKNLPEKWATASYLVTKTHNYSRENKEYVKKWLKDVKEYHYLSIYDLFFWEYRFGRWFPNSVINYDIWTDPFYLFNCRYLIELWLSIPRNQRTKYSLHEEIIKTNWPELLKIPINPHEKYLNKFFSNQYLYYLGSFGKYYLQGLKRK</sequence>
<reference evidence="1 2" key="1">
    <citation type="submission" date="2012-09" db="EMBL/GenBank/DDBJ databases">
        <title>The Genome Sequence of Alloiococcus otitis ATCC 51267.</title>
        <authorList>
            <consortium name="The Broad Institute Genome Sequencing Platform"/>
            <person name="Earl A."/>
            <person name="Ward D."/>
            <person name="Feldgarden M."/>
            <person name="Gevers D."/>
            <person name="Huys G."/>
            <person name="Walker B."/>
            <person name="Young S.K."/>
            <person name="Zeng Q."/>
            <person name="Gargeya S."/>
            <person name="Fitzgerald M."/>
            <person name="Haas B."/>
            <person name="Abouelleil A."/>
            <person name="Alvarado L."/>
            <person name="Arachchi H.M."/>
            <person name="Berlin A.M."/>
            <person name="Chapman S.B."/>
            <person name="Goldberg J."/>
            <person name="Griggs A."/>
            <person name="Gujja S."/>
            <person name="Hansen M."/>
            <person name="Howarth C."/>
            <person name="Imamovic A."/>
            <person name="Larimer J."/>
            <person name="McCowen C."/>
            <person name="Montmayeur A."/>
            <person name="Murphy C."/>
            <person name="Neiman D."/>
            <person name="Pearson M."/>
            <person name="Priest M."/>
            <person name="Roberts A."/>
            <person name="Saif S."/>
            <person name="Shea T."/>
            <person name="Sisk P."/>
            <person name="Sykes S."/>
            <person name="Wortman J."/>
            <person name="Nusbaum C."/>
            <person name="Birren B."/>
        </authorList>
    </citation>
    <scope>NUCLEOTIDE SEQUENCE [LARGE SCALE GENOMIC DNA]</scope>
    <source>
        <strain evidence="1 2">ATCC 51267</strain>
    </source>
</reference>
<proteinExistence type="predicted"/>
<dbReference type="eggNOG" id="COG0367">
    <property type="taxonomic scope" value="Bacteria"/>
</dbReference>
<gene>
    <name evidence="1" type="ORF">HMPREF9698_01306</name>
</gene>
<evidence type="ECO:0000313" key="1">
    <source>
        <dbReference type="EMBL" id="EKU93000.1"/>
    </source>
</evidence>
<evidence type="ECO:0000313" key="2">
    <source>
        <dbReference type="Proteomes" id="UP000009875"/>
    </source>
</evidence>
<dbReference type="HOGENOM" id="CLU_037844_0_0_9"/>
<comment type="caution">
    <text evidence="1">The sequence shown here is derived from an EMBL/GenBank/DDBJ whole genome shotgun (WGS) entry which is preliminary data.</text>
</comment>